<evidence type="ECO:0000313" key="2">
    <source>
        <dbReference type="EMBL" id="MTS28047.1"/>
    </source>
</evidence>
<dbReference type="AlphaFoldDB" id="A0A6I3QV93"/>
<dbReference type="Proteomes" id="UP000472755">
    <property type="component" value="Unassembled WGS sequence"/>
</dbReference>
<evidence type="ECO:0000313" key="4">
    <source>
        <dbReference type="Proteomes" id="UP000449193"/>
    </source>
</evidence>
<evidence type="ECO:0000313" key="3">
    <source>
        <dbReference type="EMBL" id="MTS52684.1"/>
    </source>
</evidence>
<evidence type="ECO:0000259" key="1">
    <source>
        <dbReference type="Pfam" id="PF12957"/>
    </source>
</evidence>
<accession>A0A6I3QV93</accession>
<dbReference type="EMBL" id="WMZU01000020">
    <property type="protein sequence ID" value="MTS28047.1"/>
    <property type="molecule type" value="Genomic_DNA"/>
</dbReference>
<dbReference type="EMBL" id="WMZR01000021">
    <property type="protein sequence ID" value="MTS52684.1"/>
    <property type="molecule type" value="Genomic_DNA"/>
</dbReference>
<feature type="domain" description="DUF3846" evidence="1">
    <location>
        <begin position="9"/>
        <end position="103"/>
    </location>
</feature>
<proteinExistence type="predicted"/>
<dbReference type="Pfam" id="PF12957">
    <property type="entry name" value="DUF3846"/>
    <property type="match status" value="1"/>
</dbReference>
<name>A0A6I3QV93_9FIRM</name>
<dbReference type="Proteomes" id="UP000449193">
    <property type="component" value="Unassembled WGS sequence"/>
</dbReference>
<reference evidence="4 5" key="1">
    <citation type="journal article" date="2019" name="Nat. Med.">
        <title>A library of human gut bacterial isolates paired with longitudinal multiomics data enables mechanistic microbiome research.</title>
        <authorList>
            <person name="Poyet M."/>
            <person name="Groussin M."/>
            <person name="Gibbons S.M."/>
            <person name="Avila-Pacheco J."/>
            <person name="Jiang X."/>
            <person name="Kearney S.M."/>
            <person name="Perrotta A.R."/>
            <person name="Berdy B."/>
            <person name="Zhao S."/>
            <person name="Lieberman T.D."/>
            <person name="Swanson P.K."/>
            <person name="Smith M."/>
            <person name="Roesemann S."/>
            <person name="Alexander J.E."/>
            <person name="Rich S.A."/>
            <person name="Livny J."/>
            <person name="Vlamakis H."/>
            <person name="Clish C."/>
            <person name="Bullock K."/>
            <person name="Deik A."/>
            <person name="Scott J."/>
            <person name="Pierce K.A."/>
            <person name="Xavier R.J."/>
            <person name="Alm E.J."/>
        </authorList>
    </citation>
    <scope>NUCLEOTIDE SEQUENCE [LARGE SCALE GENOMIC DNA]</scope>
    <source>
        <strain evidence="2 5">BIOML-A4</strain>
        <strain evidence="3 4">BIOML-A7</strain>
    </source>
</reference>
<evidence type="ECO:0000313" key="5">
    <source>
        <dbReference type="Proteomes" id="UP000472755"/>
    </source>
</evidence>
<comment type="caution">
    <text evidence="3">The sequence shown here is derived from an EMBL/GenBank/DDBJ whole genome shotgun (WGS) entry which is preliminary data.</text>
</comment>
<sequence>MDMNDNRTIRIMVFEPGRAPYTTMLEDSLEHRQELVGGDIECIPLPCETVLCCNASGKLAGLPENRQYGPDTIHGTFFLYGDTPEGRGVSLTDEQIAMYQEYFPQPVPAAVSFEVRSAADMKEFMNLMFGKGWDMDTGAGEDMEAGR</sequence>
<protein>
    <submittedName>
        <fullName evidence="3">DUF3846 domain-containing protein</fullName>
    </submittedName>
</protein>
<organism evidence="3 4">
    <name type="scientific">Ruthenibacterium lactatiformans</name>
    <dbReference type="NCBI Taxonomy" id="1550024"/>
    <lineage>
        <taxon>Bacteria</taxon>
        <taxon>Bacillati</taxon>
        <taxon>Bacillota</taxon>
        <taxon>Clostridia</taxon>
        <taxon>Eubacteriales</taxon>
        <taxon>Oscillospiraceae</taxon>
        <taxon>Ruthenibacterium</taxon>
    </lineage>
</organism>
<gene>
    <name evidence="3" type="ORF">GMD52_14240</name>
    <name evidence="2" type="ORF">GMD59_12235</name>
</gene>
<dbReference type="InterPro" id="IPR024559">
    <property type="entry name" value="DUF3846"/>
</dbReference>